<dbReference type="InterPro" id="IPR029016">
    <property type="entry name" value="GAF-like_dom_sf"/>
</dbReference>
<dbReference type="Pfam" id="PF01614">
    <property type="entry name" value="IclR_C"/>
    <property type="match status" value="1"/>
</dbReference>
<dbReference type="SUPFAM" id="SSF55781">
    <property type="entry name" value="GAF domain-like"/>
    <property type="match status" value="1"/>
</dbReference>
<dbReference type="InterPro" id="IPR036390">
    <property type="entry name" value="WH_DNA-bd_sf"/>
</dbReference>
<dbReference type="InterPro" id="IPR036388">
    <property type="entry name" value="WH-like_DNA-bd_sf"/>
</dbReference>
<dbReference type="SUPFAM" id="SSF46785">
    <property type="entry name" value="Winged helix' DNA-binding domain"/>
    <property type="match status" value="1"/>
</dbReference>
<dbReference type="Pfam" id="PF09339">
    <property type="entry name" value="HTH_IclR"/>
    <property type="match status" value="1"/>
</dbReference>
<keyword evidence="2 7" id="KW-0238">DNA-binding</keyword>
<dbReference type="PANTHER" id="PTHR30136">
    <property type="entry name" value="HELIX-TURN-HELIX TRANSCRIPTIONAL REGULATOR, ICLR FAMILY"/>
    <property type="match status" value="1"/>
</dbReference>
<evidence type="ECO:0000259" key="5">
    <source>
        <dbReference type="PROSITE" id="PS51077"/>
    </source>
</evidence>
<dbReference type="GO" id="GO:0003700">
    <property type="term" value="F:DNA-binding transcription factor activity"/>
    <property type="evidence" value="ECO:0007669"/>
    <property type="project" value="TreeGrafter"/>
</dbReference>
<evidence type="ECO:0000313" key="8">
    <source>
        <dbReference type="Proteomes" id="UP000198609"/>
    </source>
</evidence>
<gene>
    <name evidence="7" type="ORF">SAMN04490356_7421</name>
</gene>
<evidence type="ECO:0000256" key="4">
    <source>
        <dbReference type="SAM" id="MobiDB-lite"/>
    </source>
</evidence>
<reference evidence="8" key="1">
    <citation type="submission" date="2016-10" db="EMBL/GenBank/DDBJ databases">
        <authorList>
            <person name="Varghese N."/>
            <person name="Submissions S."/>
        </authorList>
    </citation>
    <scope>NUCLEOTIDE SEQUENCE [LARGE SCALE GENOMIC DNA]</scope>
    <source>
        <strain evidence="8">DSM 40318</strain>
    </source>
</reference>
<dbReference type="EMBL" id="FNST01000002">
    <property type="protein sequence ID" value="SED20619.1"/>
    <property type="molecule type" value="Genomic_DNA"/>
</dbReference>
<dbReference type="PROSITE" id="PS51077">
    <property type="entry name" value="HTH_ICLR"/>
    <property type="match status" value="1"/>
</dbReference>
<dbReference type="GO" id="GO:0045892">
    <property type="term" value="P:negative regulation of DNA-templated transcription"/>
    <property type="evidence" value="ECO:0007669"/>
    <property type="project" value="TreeGrafter"/>
</dbReference>
<dbReference type="InterPro" id="IPR005471">
    <property type="entry name" value="Tscrpt_reg_IclR_N"/>
</dbReference>
<protein>
    <submittedName>
        <fullName evidence="7">DNA-binding transcriptional regulator, IclR family</fullName>
    </submittedName>
</protein>
<evidence type="ECO:0000256" key="2">
    <source>
        <dbReference type="ARBA" id="ARBA00023125"/>
    </source>
</evidence>
<evidence type="ECO:0000313" key="7">
    <source>
        <dbReference type="EMBL" id="SED20619.1"/>
    </source>
</evidence>
<name>A0A1H4YRJ6_STRMJ</name>
<sequence>MTTRRLTWGFRGVRSRMSRVTNLPPRGTDGPEDPADPHGTGPDASSGPADTAAPRGHGLRRDIDLLEALASDEAQNAGGLGVVRLAHLVGREKTQVSRALKALAAAGIVERDPDTLEYRLGWRLFSLVARTSQNRLVRMAEPVMHALSSDVEETSHLCVLSDREVLTLLSVSGHSFRVHGWEGRGVPAWQTSAGRVLLADATPDELYVRFGTASTPPIPELWSLIQEASRRGYAGVSEEFETGLVGVSAPVRDFRGRVVAALNISAPKSRLGDRLDQAGRTTAKAAARVSVMLGWEPRHTSFPRARLT</sequence>
<keyword evidence="8" id="KW-1185">Reference proteome</keyword>
<accession>A0A1H4YRJ6</accession>
<dbReference type="InterPro" id="IPR014757">
    <property type="entry name" value="Tscrpt_reg_IclR_C"/>
</dbReference>
<dbReference type="GO" id="GO:0003677">
    <property type="term" value="F:DNA binding"/>
    <property type="evidence" value="ECO:0007669"/>
    <property type="project" value="UniProtKB-KW"/>
</dbReference>
<organism evidence="7 8">
    <name type="scientific">Streptomyces melanosporofaciens</name>
    <dbReference type="NCBI Taxonomy" id="67327"/>
    <lineage>
        <taxon>Bacteria</taxon>
        <taxon>Bacillati</taxon>
        <taxon>Actinomycetota</taxon>
        <taxon>Actinomycetes</taxon>
        <taxon>Kitasatosporales</taxon>
        <taxon>Streptomycetaceae</taxon>
        <taxon>Streptomyces</taxon>
        <taxon>Streptomyces violaceusniger group</taxon>
    </lineage>
</organism>
<dbReference type="PANTHER" id="PTHR30136:SF24">
    <property type="entry name" value="HTH-TYPE TRANSCRIPTIONAL REPRESSOR ALLR"/>
    <property type="match status" value="1"/>
</dbReference>
<feature type="domain" description="HTH iclR-type" evidence="5">
    <location>
        <begin position="56"/>
        <end position="122"/>
    </location>
</feature>
<dbReference type="Gene3D" id="3.30.450.40">
    <property type="match status" value="1"/>
</dbReference>
<feature type="domain" description="IclR-ED" evidence="6">
    <location>
        <begin position="123"/>
        <end position="295"/>
    </location>
</feature>
<dbReference type="InterPro" id="IPR050707">
    <property type="entry name" value="HTH_MetabolicPath_Reg"/>
</dbReference>
<evidence type="ECO:0000256" key="1">
    <source>
        <dbReference type="ARBA" id="ARBA00023015"/>
    </source>
</evidence>
<proteinExistence type="predicted"/>
<dbReference type="AlphaFoldDB" id="A0A1H4YRJ6"/>
<evidence type="ECO:0000259" key="6">
    <source>
        <dbReference type="PROSITE" id="PS51078"/>
    </source>
</evidence>
<feature type="region of interest" description="Disordered" evidence="4">
    <location>
        <begin position="15"/>
        <end position="56"/>
    </location>
</feature>
<dbReference type="SMART" id="SM00346">
    <property type="entry name" value="HTH_ICLR"/>
    <property type="match status" value="1"/>
</dbReference>
<keyword evidence="1" id="KW-0805">Transcription regulation</keyword>
<dbReference type="PROSITE" id="PS51078">
    <property type="entry name" value="ICLR_ED"/>
    <property type="match status" value="1"/>
</dbReference>
<evidence type="ECO:0000256" key="3">
    <source>
        <dbReference type="ARBA" id="ARBA00023163"/>
    </source>
</evidence>
<keyword evidence="3" id="KW-0804">Transcription</keyword>
<dbReference type="Proteomes" id="UP000198609">
    <property type="component" value="Unassembled WGS sequence"/>
</dbReference>
<dbReference type="Gene3D" id="1.10.10.10">
    <property type="entry name" value="Winged helix-like DNA-binding domain superfamily/Winged helix DNA-binding domain"/>
    <property type="match status" value="1"/>
</dbReference>